<keyword evidence="4" id="KW-0677">Repeat</keyword>
<evidence type="ECO:0000256" key="6">
    <source>
        <dbReference type="ARBA" id="ARBA00022902"/>
    </source>
</evidence>
<dbReference type="SUPFAM" id="SSF89837">
    <property type="entry name" value="Doublecortin (DC)"/>
    <property type="match status" value="2"/>
</dbReference>
<dbReference type="PANTHER" id="PTHR23004">
    <property type="entry name" value="DOUBLECORTIN DOMAIN CONTAINING 2"/>
    <property type="match status" value="1"/>
</dbReference>
<evidence type="ECO:0000259" key="14">
    <source>
        <dbReference type="PROSITE" id="PS50309"/>
    </source>
</evidence>
<dbReference type="PROSITE" id="PS50309">
    <property type="entry name" value="DC"/>
    <property type="match status" value="2"/>
</dbReference>
<feature type="compositionally biased region" description="Polar residues" evidence="13">
    <location>
        <begin position="433"/>
        <end position="442"/>
    </location>
</feature>
<reference evidence="15" key="1">
    <citation type="submission" date="2025-08" db="UniProtKB">
        <authorList>
            <consortium name="Ensembl"/>
        </authorList>
    </citation>
    <scope>IDENTIFICATION</scope>
</reference>
<feature type="compositionally biased region" description="Basic and acidic residues" evidence="13">
    <location>
        <begin position="301"/>
        <end position="312"/>
    </location>
</feature>
<dbReference type="GO" id="GO:0005815">
    <property type="term" value="C:microtubule organizing center"/>
    <property type="evidence" value="ECO:0007669"/>
    <property type="project" value="TreeGrafter"/>
</dbReference>
<evidence type="ECO:0000256" key="7">
    <source>
        <dbReference type="ARBA" id="ARBA00023212"/>
    </source>
</evidence>
<keyword evidence="3" id="KW-0597">Phosphoprotein</keyword>
<feature type="compositionally biased region" description="Acidic residues" evidence="13">
    <location>
        <begin position="353"/>
        <end position="370"/>
    </location>
</feature>
<dbReference type="GO" id="GO:0005874">
    <property type="term" value="C:microtubule"/>
    <property type="evidence" value="ECO:0007669"/>
    <property type="project" value="TreeGrafter"/>
</dbReference>
<dbReference type="InterPro" id="IPR033036">
    <property type="entry name" value="DCDC2_DCX_dom2"/>
</dbReference>
<feature type="compositionally biased region" description="Polar residues" evidence="13">
    <location>
        <begin position="231"/>
        <end position="240"/>
    </location>
</feature>
<evidence type="ECO:0000256" key="10">
    <source>
        <dbReference type="ARBA" id="ARBA00057353"/>
    </source>
</evidence>
<keyword evidence="16" id="KW-1185">Reference proteome</keyword>
<dbReference type="GO" id="GO:0060271">
    <property type="term" value="P:cilium assembly"/>
    <property type="evidence" value="ECO:0007669"/>
    <property type="project" value="TreeGrafter"/>
</dbReference>
<dbReference type="CDD" id="cd17149">
    <property type="entry name" value="DCX1_DCDC2"/>
    <property type="match status" value="1"/>
</dbReference>
<keyword evidence="2" id="KW-0963">Cytoplasm</keyword>
<accession>A0A8C5YIG0</accession>
<feature type="domain" description="Doublecortin" evidence="14">
    <location>
        <begin position="17"/>
        <end position="100"/>
    </location>
</feature>
<evidence type="ECO:0000256" key="12">
    <source>
        <dbReference type="ARBA" id="ARBA00072980"/>
    </source>
</evidence>
<dbReference type="GO" id="GO:1902017">
    <property type="term" value="P:regulation of cilium assembly"/>
    <property type="evidence" value="ECO:0007669"/>
    <property type="project" value="TreeGrafter"/>
</dbReference>
<dbReference type="Proteomes" id="UP000694407">
    <property type="component" value="Unplaced"/>
</dbReference>
<evidence type="ECO:0000256" key="5">
    <source>
        <dbReference type="ARBA" id="ARBA00022794"/>
    </source>
</evidence>
<evidence type="ECO:0000256" key="3">
    <source>
        <dbReference type="ARBA" id="ARBA00022553"/>
    </source>
</evidence>
<dbReference type="FunFam" id="3.10.20.230:FF:000004">
    <property type="entry name" value="Doublecortin domain containing 2"/>
    <property type="match status" value="1"/>
</dbReference>
<dbReference type="GeneTree" id="ENSGT00940000159377"/>
<organism evidence="15 16">
    <name type="scientific">Marmota marmota marmota</name>
    <name type="common">Alpine marmot</name>
    <dbReference type="NCBI Taxonomy" id="9994"/>
    <lineage>
        <taxon>Eukaryota</taxon>
        <taxon>Metazoa</taxon>
        <taxon>Chordata</taxon>
        <taxon>Craniata</taxon>
        <taxon>Vertebrata</taxon>
        <taxon>Euteleostomi</taxon>
        <taxon>Mammalia</taxon>
        <taxon>Eutheria</taxon>
        <taxon>Euarchontoglires</taxon>
        <taxon>Glires</taxon>
        <taxon>Rodentia</taxon>
        <taxon>Sciuromorpha</taxon>
        <taxon>Sciuridae</taxon>
        <taxon>Xerinae</taxon>
        <taxon>Marmotini</taxon>
        <taxon>Marmota</taxon>
    </lineage>
</organism>
<dbReference type="Pfam" id="PF03607">
    <property type="entry name" value="DCX"/>
    <property type="match status" value="2"/>
</dbReference>
<evidence type="ECO:0000256" key="13">
    <source>
        <dbReference type="SAM" id="MobiDB-lite"/>
    </source>
</evidence>
<sequence>MSGSSARSSHLSQPVVKSVLVYRNGDPFFAGRRVVIHEKKVSSFDVFLKEVTGGVQAPFGAVRNIYTPRTGHRIRKLDQIESGGNYVAGGQEAFKKLNYLDIGEIKKRPMEVVNTEVKPVTHSRINVSARFRKPLQEPCTIFLIANGDLISPACRLLIPRKALSQWDHVLQMATEKIPLRSGAVHRLYTLEGKLVESGAELENGQFYVAVGRDRFKRLPYISLPRLLPCSIGSSDNSSPQPLKRKGKKEVPNSEKSRKSKQNVKLKNAQEMLPDNEGIFKAGEERSEMRGAAEVQEDEDTRVEIPVDQRPAEMVDEEEDEEKTNKDAEQKEDFSEMNGQVEDEAGAGAVDVPEQVEEVPEQVEEIPDPSEENTGPARVNGGTDEENGEELDQVNEELQTAVEEERQSPAGAGSGQDEADVDPQRPPRPEVKITSPQENGSNEQSKDYAVVA</sequence>
<comment type="subunit">
    <text evidence="11">Interacts with DVL1, DVL2 and DVL3.</text>
</comment>
<reference evidence="15" key="2">
    <citation type="submission" date="2025-09" db="UniProtKB">
        <authorList>
            <consortium name="Ensembl"/>
        </authorList>
    </citation>
    <scope>IDENTIFICATION</scope>
</reference>
<comment type="subcellular location">
    <subcellularLocation>
        <location evidence="9">Cell projection</location>
        <location evidence="9">Kinocilium</location>
    </subcellularLocation>
    <subcellularLocation>
        <location evidence="1">Cytoplasm</location>
        <location evidence="1">Cytoskeleton</location>
        <location evidence="1">Cilium axoneme</location>
    </subcellularLocation>
</comment>
<feature type="compositionally biased region" description="Acidic residues" evidence="13">
    <location>
        <begin position="382"/>
        <end position="394"/>
    </location>
</feature>
<dbReference type="InterPro" id="IPR003533">
    <property type="entry name" value="Doublecortin_dom"/>
</dbReference>
<dbReference type="CDD" id="cd17152">
    <property type="entry name" value="DCX2_DCDC2"/>
    <property type="match status" value="1"/>
</dbReference>
<feature type="domain" description="Doublecortin" evidence="14">
    <location>
        <begin position="139"/>
        <end position="221"/>
    </location>
</feature>
<evidence type="ECO:0000256" key="8">
    <source>
        <dbReference type="ARBA" id="ARBA00023273"/>
    </source>
</evidence>
<dbReference type="SMART" id="SM00537">
    <property type="entry name" value="DCX"/>
    <property type="match status" value="2"/>
</dbReference>
<dbReference type="GO" id="GO:0048813">
    <property type="term" value="P:dendrite morphogenesis"/>
    <property type="evidence" value="ECO:0007669"/>
    <property type="project" value="TreeGrafter"/>
</dbReference>
<evidence type="ECO:0000256" key="2">
    <source>
        <dbReference type="ARBA" id="ARBA00022490"/>
    </source>
</evidence>
<evidence type="ECO:0000256" key="4">
    <source>
        <dbReference type="ARBA" id="ARBA00022737"/>
    </source>
</evidence>
<feature type="region of interest" description="Disordered" evidence="13">
    <location>
        <begin position="231"/>
        <end position="451"/>
    </location>
</feature>
<keyword evidence="7" id="KW-0206">Cytoskeleton</keyword>
<comment type="function">
    <text evidence="10">Protein that plays a role in the inhibition of canonical Wnt signaling pathway. May be involved in neuronal migration during development of the cerebral neocortex. Involved in the control of ciliogenesis and ciliary length.</text>
</comment>
<keyword evidence="8" id="KW-0966">Cell projection</keyword>
<keyword evidence="6" id="KW-0524">Neurogenesis</keyword>
<evidence type="ECO:0000256" key="1">
    <source>
        <dbReference type="ARBA" id="ARBA00004430"/>
    </source>
</evidence>
<proteinExistence type="predicted"/>
<dbReference type="AlphaFoldDB" id="A0A8C5YIG0"/>
<dbReference type="GO" id="GO:0005930">
    <property type="term" value="C:axoneme"/>
    <property type="evidence" value="ECO:0007669"/>
    <property type="project" value="UniProtKB-SubCell"/>
</dbReference>
<evidence type="ECO:0000256" key="11">
    <source>
        <dbReference type="ARBA" id="ARBA00066265"/>
    </source>
</evidence>
<dbReference type="Ensembl" id="ENSMMMT00000000501.1">
    <property type="protein sequence ID" value="ENSMMMP00000000456.1"/>
    <property type="gene ID" value="ENSMMMG00000000343.1"/>
</dbReference>
<feature type="compositionally biased region" description="Basic and acidic residues" evidence="13">
    <location>
        <begin position="421"/>
        <end position="430"/>
    </location>
</feature>
<dbReference type="Gene3D" id="3.10.20.230">
    <property type="entry name" value="Doublecortin domain"/>
    <property type="match status" value="2"/>
</dbReference>
<keyword evidence="5" id="KW-0970">Cilium biogenesis/degradation</keyword>
<name>A0A8C5YIG0_MARMA</name>
<evidence type="ECO:0000313" key="16">
    <source>
        <dbReference type="Proteomes" id="UP000694407"/>
    </source>
</evidence>
<dbReference type="GO" id="GO:0035556">
    <property type="term" value="P:intracellular signal transduction"/>
    <property type="evidence" value="ECO:0007669"/>
    <property type="project" value="InterPro"/>
</dbReference>
<gene>
    <name evidence="15" type="primary">DCDC2</name>
</gene>
<dbReference type="InterPro" id="IPR036572">
    <property type="entry name" value="Doublecortin_dom_sf"/>
</dbReference>
<protein>
    <recommendedName>
        <fullName evidence="12">Doublecortin domain-containing protein 2</fullName>
    </recommendedName>
</protein>
<dbReference type="FunFam" id="3.10.20.230:FF:000005">
    <property type="entry name" value="Doublecortin domain containing 2"/>
    <property type="match status" value="1"/>
</dbReference>
<dbReference type="PANTHER" id="PTHR23004:SF5">
    <property type="entry name" value="DOUBLECORTIN DOMAIN-CONTAINING PROTEIN 2"/>
    <property type="match status" value="1"/>
</dbReference>
<dbReference type="GO" id="GO:0001764">
    <property type="term" value="P:neuron migration"/>
    <property type="evidence" value="ECO:0007669"/>
    <property type="project" value="TreeGrafter"/>
</dbReference>
<feature type="compositionally biased region" description="Basic and acidic residues" evidence="13">
    <location>
        <begin position="322"/>
        <end position="333"/>
    </location>
</feature>
<feature type="compositionally biased region" description="Basic and acidic residues" evidence="13">
    <location>
        <begin position="281"/>
        <end position="290"/>
    </location>
</feature>
<evidence type="ECO:0000313" key="15">
    <source>
        <dbReference type="Ensembl" id="ENSMMMP00000000456.1"/>
    </source>
</evidence>
<evidence type="ECO:0000256" key="9">
    <source>
        <dbReference type="ARBA" id="ARBA00037822"/>
    </source>
</evidence>
<dbReference type="GO" id="GO:0060091">
    <property type="term" value="C:kinocilium"/>
    <property type="evidence" value="ECO:0007669"/>
    <property type="project" value="UniProtKB-SubCell"/>
</dbReference>